<dbReference type="SMART" id="SM00388">
    <property type="entry name" value="HisKA"/>
    <property type="match status" value="1"/>
</dbReference>
<evidence type="ECO:0000256" key="4">
    <source>
        <dbReference type="ARBA" id="ARBA00022679"/>
    </source>
</evidence>
<evidence type="ECO:0000259" key="8">
    <source>
        <dbReference type="PROSITE" id="PS50109"/>
    </source>
</evidence>
<evidence type="ECO:0000256" key="5">
    <source>
        <dbReference type="ARBA" id="ARBA00022777"/>
    </source>
</evidence>
<dbReference type="InterPro" id="IPR003594">
    <property type="entry name" value="HATPase_dom"/>
</dbReference>
<dbReference type="InterPro" id="IPR013656">
    <property type="entry name" value="PAS_4"/>
</dbReference>
<evidence type="ECO:0000256" key="6">
    <source>
        <dbReference type="PROSITE-ProRule" id="PRU00169"/>
    </source>
</evidence>
<dbReference type="Proteomes" id="UP000278036">
    <property type="component" value="Unassembled WGS sequence"/>
</dbReference>
<keyword evidence="7" id="KW-1133">Transmembrane helix</keyword>
<dbReference type="SMART" id="SM00091">
    <property type="entry name" value="PAS"/>
    <property type="match status" value="1"/>
</dbReference>
<dbReference type="NCBIfam" id="TIGR00229">
    <property type="entry name" value="sensory_box"/>
    <property type="match status" value="1"/>
</dbReference>
<keyword evidence="7" id="KW-0472">Membrane</keyword>
<keyword evidence="7" id="KW-0812">Transmembrane</keyword>
<feature type="domain" description="Histidine kinase" evidence="8">
    <location>
        <begin position="625"/>
        <end position="849"/>
    </location>
</feature>
<evidence type="ECO:0000256" key="1">
    <source>
        <dbReference type="ARBA" id="ARBA00000085"/>
    </source>
</evidence>
<feature type="domain" description="PAS" evidence="10">
    <location>
        <begin position="496"/>
        <end position="578"/>
    </location>
</feature>
<dbReference type="Gene3D" id="1.10.287.130">
    <property type="match status" value="1"/>
</dbReference>
<dbReference type="SMART" id="SM00448">
    <property type="entry name" value="REC"/>
    <property type="match status" value="1"/>
</dbReference>
<dbReference type="InterPro" id="IPR036890">
    <property type="entry name" value="HATPase_C_sf"/>
</dbReference>
<dbReference type="SUPFAM" id="SSF52172">
    <property type="entry name" value="CheY-like"/>
    <property type="match status" value="1"/>
</dbReference>
<dbReference type="PANTHER" id="PTHR43065:SF49">
    <property type="entry name" value="HISTIDINE KINASE"/>
    <property type="match status" value="1"/>
</dbReference>
<evidence type="ECO:0000256" key="2">
    <source>
        <dbReference type="ARBA" id="ARBA00012438"/>
    </source>
</evidence>
<dbReference type="SUPFAM" id="SSF47384">
    <property type="entry name" value="Homodimeric domain of signal transducing histidine kinase"/>
    <property type="match status" value="1"/>
</dbReference>
<dbReference type="Gene3D" id="3.40.50.2300">
    <property type="match status" value="1"/>
</dbReference>
<dbReference type="InterPro" id="IPR000014">
    <property type="entry name" value="PAS"/>
</dbReference>
<evidence type="ECO:0000313" key="12">
    <source>
        <dbReference type="EMBL" id="RMI25945.1"/>
    </source>
</evidence>
<feature type="domain" description="Response regulatory" evidence="9">
    <location>
        <begin position="868"/>
        <end position="983"/>
    </location>
</feature>
<sequence length="1003" mass="106526">MTGQRAIRRASPLGRDAPLSRRLGLAVLGVTALLLTGGVTISLAMDRAATERQVIREISVLADNLAARTSALLGGLDQALLTLARLEAAGLPRDMLAAALATQESTLPNGVVLALLHPDGLPDIATESGRRRLVGLDHGALARMLAALPAGTQAGPPVLGVPIRSPFGNLLPMIRRLPDGRAALALLPLQQLEGFHASLNLSPGGSMALLDRDNRLMGRMPPGPPEAIGLDILQTQRWAAPEQPPQGWNGRVVSLIDQMNRFTAFRPVPGYNVAVAVGLDGSEALSQWARRAWLGGGLTLLALAAAGIGLLLVGREARRRLLEQAAATARLERLARGSAGIAAVSELPALLGHIGRLARQALSVPYACITLQDSERQDSAASQRAISLAPEGGEPAPLAPAVTTELEAWATDRARAADALPRLFPAEGGLPARACIGLRDEQGRVLGALVVAGHPDGFLPDDEAMLAQLARLAEIAIRNRGLIAAAHRAAEEASTARERVERLLEAVSDGFVALDAGWCFTYANAAALRMMRLAREDVIGRSIWALFPELIGMEAFEHLQAVASRGQERDFEQSLEADQRWFEAHAFPAADGVAMFFRDVSEARRAQHQMQQGQRMEAVGRLTGSVAHDFNNLLAVISGNAEMLEEDLADDPGGRHSAWLIRDAAERGTALVRHLLAFAGHQPRLKPEEVVPEKLLDSMMPLLRRAVSQKVQINLVLGSDLPRLELMAGQAENAILNLAVNARDAMPDGGVLTLAAEAVTLEEEALEGFPEARPGRFLRLTVSDTGFGMAPDVLKRATEPFFSTKAKGQGAGLGLASVMSFARQHGGVLRLDSLPGQGTRVMLMLPESEAPAAAAPAAFLPPPRGDELVLLVEDEAALRHSMAAQLTRLGYQVTTAEGGPQALAMLDDGLCPDLLLSDVILPGGISGPRLAVMMQERLPELRVLLVSGYALPDAAMEAGLENVMLLAKPLDASTLALHLRRLLDAPAAPLRLQSAEFHARGLV</sequence>
<protein>
    <recommendedName>
        <fullName evidence="2">histidine kinase</fullName>
        <ecNumber evidence="2">2.7.13.3</ecNumber>
    </recommendedName>
</protein>
<dbReference type="Proteomes" id="UP000274097">
    <property type="component" value="Unassembled WGS sequence"/>
</dbReference>
<keyword evidence="13" id="KW-1185">Reference proteome</keyword>
<gene>
    <name evidence="11" type="ORF">D6Z83_07735</name>
    <name evidence="12" type="ORF">EBE87_06000</name>
</gene>
<dbReference type="PROSITE" id="PS50109">
    <property type="entry name" value="HIS_KIN"/>
    <property type="match status" value="1"/>
</dbReference>
<dbReference type="EMBL" id="RAQU01000032">
    <property type="protein sequence ID" value="RKK04783.1"/>
    <property type="molecule type" value="Genomic_DNA"/>
</dbReference>
<reference evidence="11 14" key="1">
    <citation type="submission" date="2018-09" db="EMBL/GenBank/DDBJ databases">
        <title>Roseomonas sp. nov., isolated from feces of Tibetan antelopes in the Qinghai-Tibet plateau, China.</title>
        <authorList>
            <person name="Tian Z."/>
        </authorList>
    </citation>
    <scope>NUCLEOTIDE SEQUENCE [LARGE SCALE GENOMIC DNA]</scope>
    <source>
        <strain evidence="12 13">Z23</strain>
        <strain evidence="11 14">Z24</strain>
    </source>
</reference>
<dbReference type="EMBL" id="RFLX01000003">
    <property type="protein sequence ID" value="RMI25945.1"/>
    <property type="molecule type" value="Genomic_DNA"/>
</dbReference>
<accession>A0A3A9JJ35</accession>
<dbReference type="PROSITE" id="PS50110">
    <property type="entry name" value="RESPONSE_REGULATORY"/>
    <property type="match status" value="1"/>
</dbReference>
<dbReference type="SMART" id="SM00065">
    <property type="entry name" value="GAF"/>
    <property type="match status" value="1"/>
</dbReference>
<comment type="caution">
    <text evidence="11">The sequence shown here is derived from an EMBL/GenBank/DDBJ whole genome shotgun (WGS) entry which is preliminary data.</text>
</comment>
<dbReference type="InterPro" id="IPR003661">
    <property type="entry name" value="HisK_dim/P_dom"/>
</dbReference>
<dbReference type="CDD" id="cd12915">
    <property type="entry name" value="PDC2_DGC_like"/>
    <property type="match status" value="1"/>
</dbReference>
<evidence type="ECO:0000313" key="13">
    <source>
        <dbReference type="Proteomes" id="UP000274097"/>
    </source>
</evidence>
<feature type="transmembrane region" description="Helical" evidence="7">
    <location>
        <begin position="292"/>
        <end position="313"/>
    </location>
</feature>
<feature type="modified residue" description="4-aspartylphosphate" evidence="6">
    <location>
        <position position="918"/>
    </location>
</feature>
<name>A0A3A9JJ35_9PROT</name>
<evidence type="ECO:0000256" key="3">
    <source>
        <dbReference type="ARBA" id="ARBA00022553"/>
    </source>
</evidence>
<dbReference type="AlphaFoldDB" id="A0A3A9JJ35"/>
<keyword evidence="5 11" id="KW-0418">Kinase</keyword>
<dbReference type="Pfam" id="PF00072">
    <property type="entry name" value="Response_reg"/>
    <property type="match status" value="1"/>
</dbReference>
<dbReference type="PRINTS" id="PR00344">
    <property type="entry name" value="BCTRLSENSOR"/>
</dbReference>
<dbReference type="PANTHER" id="PTHR43065">
    <property type="entry name" value="SENSOR HISTIDINE KINASE"/>
    <property type="match status" value="1"/>
</dbReference>
<dbReference type="InterPro" id="IPR036097">
    <property type="entry name" value="HisK_dim/P_sf"/>
</dbReference>
<dbReference type="Pfam" id="PF02518">
    <property type="entry name" value="HATPase_c"/>
    <property type="match status" value="1"/>
</dbReference>
<dbReference type="InterPro" id="IPR029016">
    <property type="entry name" value="GAF-like_dom_sf"/>
</dbReference>
<dbReference type="InParanoid" id="A0A3A9JJ35"/>
<dbReference type="InterPro" id="IPR005467">
    <property type="entry name" value="His_kinase_dom"/>
</dbReference>
<dbReference type="EC" id="2.7.13.3" evidence="2"/>
<dbReference type="SUPFAM" id="SSF55874">
    <property type="entry name" value="ATPase domain of HSP90 chaperone/DNA topoisomerase II/histidine kinase"/>
    <property type="match status" value="1"/>
</dbReference>
<dbReference type="SUPFAM" id="SSF55785">
    <property type="entry name" value="PYP-like sensor domain (PAS domain)"/>
    <property type="match status" value="1"/>
</dbReference>
<dbReference type="Pfam" id="PF00512">
    <property type="entry name" value="HisKA"/>
    <property type="match status" value="1"/>
</dbReference>
<dbReference type="Pfam" id="PF01590">
    <property type="entry name" value="GAF"/>
    <property type="match status" value="1"/>
</dbReference>
<dbReference type="SMART" id="SM00387">
    <property type="entry name" value="HATPase_c"/>
    <property type="match status" value="1"/>
</dbReference>
<dbReference type="InterPro" id="IPR001789">
    <property type="entry name" value="Sig_transdc_resp-reg_receiver"/>
</dbReference>
<dbReference type="SUPFAM" id="SSF55781">
    <property type="entry name" value="GAF domain-like"/>
    <property type="match status" value="1"/>
</dbReference>
<evidence type="ECO:0000256" key="7">
    <source>
        <dbReference type="SAM" id="Phobius"/>
    </source>
</evidence>
<evidence type="ECO:0000313" key="14">
    <source>
        <dbReference type="Proteomes" id="UP000278036"/>
    </source>
</evidence>
<dbReference type="InterPro" id="IPR011006">
    <property type="entry name" value="CheY-like_superfamily"/>
</dbReference>
<dbReference type="Gene3D" id="3.30.450.20">
    <property type="entry name" value="PAS domain"/>
    <property type="match status" value="2"/>
</dbReference>
<dbReference type="CDD" id="cd00082">
    <property type="entry name" value="HisKA"/>
    <property type="match status" value="1"/>
</dbReference>
<dbReference type="OrthoDB" id="9796100at2"/>
<dbReference type="Pfam" id="PF08448">
    <property type="entry name" value="PAS_4"/>
    <property type="match status" value="1"/>
</dbReference>
<keyword evidence="4" id="KW-0808">Transferase</keyword>
<dbReference type="RefSeq" id="WP_120637753.1">
    <property type="nucleotide sequence ID" value="NZ_RAQU01000032.1"/>
</dbReference>
<comment type="catalytic activity">
    <reaction evidence="1">
        <text>ATP + protein L-histidine = ADP + protein N-phospho-L-histidine.</text>
        <dbReference type="EC" id="2.7.13.3"/>
    </reaction>
</comment>
<dbReference type="Gene3D" id="3.30.450.40">
    <property type="match status" value="1"/>
</dbReference>
<evidence type="ECO:0000259" key="10">
    <source>
        <dbReference type="PROSITE" id="PS50112"/>
    </source>
</evidence>
<dbReference type="Gene3D" id="3.30.565.10">
    <property type="entry name" value="Histidine kinase-like ATPase, C-terminal domain"/>
    <property type="match status" value="1"/>
</dbReference>
<dbReference type="InterPro" id="IPR035965">
    <property type="entry name" value="PAS-like_dom_sf"/>
</dbReference>
<proteinExistence type="predicted"/>
<keyword evidence="3 6" id="KW-0597">Phosphoprotein</keyword>
<dbReference type="InterPro" id="IPR004358">
    <property type="entry name" value="Sig_transdc_His_kin-like_C"/>
</dbReference>
<dbReference type="PROSITE" id="PS50112">
    <property type="entry name" value="PAS"/>
    <property type="match status" value="1"/>
</dbReference>
<dbReference type="CDD" id="cd00130">
    <property type="entry name" value="PAS"/>
    <property type="match status" value="1"/>
</dbReference>
<dbReference type="GO" id="GO:0000155">
    <property type="term" value="F:phosphorelay sensor kinase activity"/>
    <property type="evidence" value="ECO:0007669"/>
    <property type="project" value="InterPro"/>
</dbReference>
<dbReference type="InterPro" id="IPR003018">
    <property type="entry name" value="GAF"/>
</dbReference>
<evidence type="ECO:0000259" key="9">
    <source>
        <dbReference type="PROSITE" id="PS50110"/>
    </source>
</evidence>
<organism evidence="11 14">
    <name type="scientific">Teichococcus wenyumeiae</name>
    <dbReference type="NCBI Taxonomy" id="2478470"/>
    <lineage>
        <taxon>Bacteria</taxon>
        <taxon>Pseudomonadati</taxon>
        <taxon>Pseudomonadota</taxon>
        <taxon>Alphaproteobacteria</taxon>
        <taxon>Acetobacterales</taxon>
        <taxon>Roseomonadaceae</taxon>
        <taxon>Roseomonas</taxon>
    </lineage>
</organism>
<evidence type="ECO:0000313" key="11">
    <source>
        <dbReference type="EMBL" id="RKK04783.1"/>
    </source>
</evidence>